<gene>
    <name evidence="1" type="ordered locus">Tter_2728</name>
</gene>
<dbReference type="KEGG" id="ttr:Tter_2728"/>
<name>D1CIP5_THET1</name>
<evidence type="ECO:0008006" key="3">
    <source>
        <dbReference type="Google" id="ProtNLM"/>
    </source>
</evidence>
<dbReference type="Pfam" id="PF06224">
    <property type="entry name" value="AlkZ-like"/>
    <property type="match status" value="1"/>
</dbReference>
<sequence length="367" mass="41418">MANRKLSTRELNRTLLARQLLLARSSDSVDRVLRRLVALQSQVPQSPHLALWSRVADYTPDSLNSLAKNHRVVRATAMRATLHTLLSEDYLRFRSALQPAMSKALRGFFSSSWKEINLEGIRLLGEEFMAVPHTFAELKAHFGQHPLSCSPEAATYAARTHLPLVQIPEDKLWGYSNNPKYVLASEWLGRSPQEDDGALASLARRYLQAYGPASRQDLEYWTGMTGMRGVLEKLRPELVEYVDKSGKKLMDLEEAEILPGDVPAPLRLLPEWDSALLGHVDRSRILPESYRKAIVRTVGRIMPSVLVDGFVAGTWQITASSKRVRLEVTLFAPVPEGTHLELEAEAWRLLQDLYPEARHTEVLIKRG</sequence>
<dbReference type="RefSeq" id="WP_012876646.1">
    <property type="nucleotide sequence ID" value="NC_013526.1"/>
</dbReference>
<evidence type="ECO:0000313" key="2">
    <source>
        <dbReference type="Proteomes" id="UP000000323"/>
    </source>
</evidence>
<proteinExistence type="predicted"/>
<dbReference type="HOGENOM" id="CLU_047003_2_0_0"/>
<dbReference type="PANTHER" id="PTHR38479">
    <property type="entry name" value="LMO0824 PROTEIN"/>
    <property type="match status" value="1"/>
</dbReference>
<dbReference type="eggNOG" id="COG3214">
    <property type="taxonomic scope" value="Bacteria"/>
</dbReference>
<reference evidence="2" key="1">
    <citation type="journal article" date="2010" name="Stand. Genomic Sci.">
        <title>Complete genome sequence of 'Thermobaculum terrenum' type strain (YNP1).</title>
        <authorList>
            <person name="Kiss H."/>
            <person name="Cleland D."/>
            <person name="Lapidus A."/>
            <person name="Lucas S."/>
            <person name="Glavina Del Rio T."/>
            <person name="Nolan M."/>
            <person name="Tice H."/>
            <person name="Han C."/>
            <person name="Goodwin L."/>
            <person name="Pitluck S."/>
            <person name="Liolios K."/>
            <person name="Ivanova N."/>
            <person name="Mavromatis K."/>
            <person name="Ovchinnikova G."/>
            <person name="Pati A."/>
            <person name="Chen A."/>
            <person name="Palaniappan K."/>
            <person name="Land M."/>
            <person name="Hauser L."/>
            <person name="Chang Y."/>
            <person name="Jeffries C."/>
            <person name="Lu M."/>
            <person name="Brettin T."/>
            <person name="Detter J."/>
            <person name="Goker M."/>
            <person name="Tindall B."/>
            <person name="Beck B."/>
            <person name="McDermott T."/>
            <person name="Woyke T."/>
            <person name="Bristow J."/>
            <person name="Eisen J."/>
            <person name="Markowitz V."/>
            <person name="Hugenholtz P."/>
            <person name="Kyrpides N."/>
            <person name="Klenk H."/>
            <person name="Cheng J."/>
        </authorList>
    </citation>
    <scope>NUCLEOTIDE SEQUENCE [LARGE SCALE GENOMIC DNA]</scope>
    <source>
        <strain evidence="2">ATCC BAA-798 / YNP1</strain>
    </source>
</reference>
<keyword evidence="2" id="KW-1185">Reference proteome</keyword>
<dbReference type="EMBL" id="CP001826">
    <property type="protein sequence ID" value="ACZ43615.1"/>
    <property type="molecule type" value="Genomic_DNA"/>
</dbReference>
<evidence type="ECO:0000313" key="1">
    <source>
        <dbReference type="EMBL" id="ACZ43615.1"/>
    </source>
</evidence>
<protein>
    <recommendedName>
        <fullName evidence="3">Winged helix DNA-binding domain-containing protein</fullName>
    </recommendedName>
</protein>
<dbReference type="InterPro" id="IPR009351">
    <property type="entry name" value="AlkZ-like"/>
</dbReference>
<dbReference type="AlphaFoldDB" id="D1CIP5"/>
<dbReference type="STRING" id="525904.Tter_2728"/>
<organism evidence="1 2">
    <name type="scientific">Thermobaculum terrenum (strain ATCC BAA-798 / CCMEE 7001 / YNP1)</name>
    <dbReference type="NCBI Taxonomy" id="525904"/>
    <lineage>
        <taxon>Bacteria</taxon>
        <taxon>Bacillati</taxon>
        <taxon>Chloroflexota</taxon>
        <taxon>Chloroflexia</taxon>
        <taxon>Candidatus Thermobaculales</taxon>
        <taxon>Candidatus Thermobaculaceae</taxon>
        <taxon>Thermobaculum</taxon>
    </lineage>
</organism>
<dbReference type="Proteomes" id="UP000000323">
    <property type="component" value="Chromosome 2"/>
</dbReference>
<dbReference type="PANTHER" id="PTHR38479:SF2">
    <property type="entry name" value="WINGED HELIX DNA-BINDING DOMAIN-CONTAINING PROTEIN"/>
    <property type="match status" value="1"/>
</dbReference>
<accession>D1CIP5</accession>